<feature type="domain" description="Carboxymuconolactone decarboxylase-like" evidence="7">
    <location>
        <begin position="95"/>
        <end position="176"/>
    </location>
</feature>
<keyword evidence="1 6" id="KW-0575">Peroxidase</keyword>
<evidence type="ECO:0000256" key="4">
    <source>
        <dbReference type="ARBA" id="ARBA00023157"/>
    </source>
</evidence>
<dbReference type="InterPro" id="IPR004675">
    <property type="entry name" value="AhpD_core"/>
</dbReference>
<comment type="subunit">
    <text evidence="6">Homotrimer.</text>
</comment>
<organism evidence="8 9">
    <name type="scientific">Streptomyces prasinopilosus</name>
    <dbReference type="NCBI Taxonomy" id="67344"/>
    <lineage>
        <taxon>Bacteria</taxon>
        <taxon>Bacillati</taxon>
        <taxon>Actinomycetota</taxon>
        <taxon>Actinomycetes</taxon>
        <taxon>Kitasatosporales</taxon>
        <taxon>Streptomycetaceae</taxon>
        <taxon>Streptomyces</taxon>
    </lineage>
</organism>
<comment type="similarity">
    <text evidence="6">Belongs to the AhpD family.</text>
</comment>
<proteinExistence type="inferred from homology"/>
<evidence type="ECO:0000259" key="7">
    <source>
        <dbReference type="Pfam" id="PF02627"/>
    </source>
</evidence>
<evidence type="ECO:0000256" key="5">
    <source>
        <dbReference type="ARBA" id="ARBA00023284"/>
    </source>
</evidence>
<name>A0A1G6NLV2_9ACTN</name>
<dbReference type="STRING" id="67344.SAMN05216505_103151"/>
<sequence>MSLESLKSRLPDYARDLALNLDAAVGGSDLPVQRLWGTVLSTAIASRSAVVLRELAPEAKALLSPGAYRAAKTTASVMALNNVFFRTRHLLSDEEYGTLRAGLRMNVLGDPGVDRVDFEFWAFAVSAVNGCGLCLDAHEAALRGAGVEREVVQEAYRIAAVIEAVATTLEAEAVLAEAVPAE</sequence>
<keyword evidence="4 6" id="KW-1015">Disulfide bond</keyword>
<dbReference type="RefSeq" id="WP_074994151.1">
    <property type="nucleotide sequence ID" value="NZ_FMZK01000003.1"/>
</dbReference>
<evidence type="ECO:0000313" key="8">
    <source>
        <dbReference type="EMBL" id="SDC68256.1"/>
    </source>
</evidence>
<dbReference type="EMBL" id="FMZK01000003">
    <property type="protein sequence ID" value="SDC68256.1"/>
    <property type="molecule type" value="Genomic_DNA"/>
</dbReference>
<dbReference type="AlphaFoldDB" id="A0A1G6NLV2"/>
<keyword evidence="9" id="KW-1185">Reference proteome</keyword>
<reference evidence="9" key="1">
    <citation type="submission" date="2016-10" db="EMBL/GenBank/DDBJ databases">
        <authorList>
            <person name="Varghese N."/>
            <person name="Submissions S."/>
        </authorList>
    </citation>
    <scope>NUCLEOTIDE SEQUENCE [LARGE SCALE GENOMIC DNA]</scope>
    <source>
        <strain evidence="9">CGMCC 4.3504</strain>
    </source>
</reference>
<evidence type="ECO:0000313" key="9">
    <source>
        <dbReference type="Proteomes" id="UP000182100"/>
    </source>
</evidence>
<comment type="function">
    <text evidence="6">Antioxidant protein with alkyl hydroperoxidase activity. Required for the reduction of the AhpC active site cysteine residues and for the regeneration of the AhpC enzyme activity.</text>
</comment>
<evidence type="ECO:0000256" key="3">
    <source>
        <dbReference type="ARBA" id="ARBA00023002"/>
    </source>
</evidence>
<gene>
    <name evidence="6" type="primary">ahpD</name>
    <name evidence="8" type="ORF">SAMN05216505_103151</name>
</gene>
<protein>
    <recommendedName>
        <fullName evidence="6">Alkyl hydroperoxide reductase AhpD</fullName>
        <ecNumber evidence="6">1.11.1.28</ecNumber>
    </recommendedName>
    <alternativeName>
        <fullName evidence="6">Alkylhydroperoxidase AhpD</fullName>
    </alternativeName>
</protein>
<feature type="disulfide bond" description="Interchain (with AhpC); in linked form" evidence="6">
    <location>
        <position position="134"/>
    </location>
</feature>
<dbReference type="PANTHER" id="PTHR33930:SF7">
    <property type="entry name" value="ALKYL HYDROPEROXIDE REDUCTASE AHPD"/>
    <property type="match status" value="1"/>
</dbReference>
<comment type="catalytic activity">
    <reaction evidence="6">
        <text>N(6)-[(R)-dihydrolipoyl]-L-lysyl-[lipoyl-carrier protein] + a hydroperoxide = N(6)-[(R)-lipoyl]-L-lysyl-[lipoyl-carrier protein] + an alcohol + H2O</text>
        <dbReference type="Rhea" id="RHEA:62636"/>
        <dbReference type="Rhea" id="RHEA-COMP:10502"/>
        <dbReference type="Rhea" id="RHEA-COMP:16355"/>
        <dbReference type="ChEBI" id="CHEBI:15377"/>
        <dbReference type="ChEBI" id="CHEBI:30879"/>
        <dbReference type="ChEBI" id="CHEBI:35924"/>
        <dbReference type="ChEBI" id="CHEBI:83099"/>
        <dbReference type="ChEBI" id="CHEBI:83100"/>
        <dbReference type="EC" id="1.11.1.28"/>
    </reaction>
</comment>
<feature type="disulfide bond" evidence="6">
    <location>
        <begin position="131"/>
        <end position="134"/>
    </location>
</feature>
<accession>A0A1G6NLV2</accession>
<evidence type="ECO:0000256" key="6">
    <source>
        <dbReference type="HAMAP-Rule" id="MF_01676"/>
    </source>
</evidence>
<evidence type="ECO:0000256" key="2">
    <source>
        <dbReference type="ARBA" id="ARBA00022862"/>
    </source>
</evidence>
<feature type="active site" description="Proton donor" evidence="6">
    <location>
        <position position="131"/>
    </location>
</feature>
<dbReference type="GO" id="GO:0051920">
    <property type="term" value="F:peroxiredoxin activity"/>
    <property type="evidence" value="ECO:0007669"/>
    <property type="project" value="InterPro"/>
</dbReference>
<evidence type="ECO:0000256" key="1">
    <source>
        <dbReference type="ARBA" id="ARBA00022559"/>
    </source>
</evidence>
<dbReference type="EC" id="1.11.1.28" evidence="6"/>
<keyword evidence="5 6" id="KW-0676">Redox-active center</keyword>
<feature type="active site" description="Cysteine sulfenic acid (-SOH) intermediate" evidence="6">
    <location>
        <position position="134"/>
    </location>
</feature>
<dbReference type="NCBIfam" id="TIGR00778">
    <property type="entry name" value="ahpD_dom"/>
    <property type="match status" value="1"/>
</dbReference>
<dbReference type="Pfam" id="PF02627">
    <property type="entry name" value="CMD"/>
    <property type="match status" value="1"/>
</dbReference>
<dbReference type="GO" id="GO:0015036">
    <property type="term" value="F:disulfide oxidoreductase activity"/>
    <property type="evidence" value="ECO:0007669"/>
    <property type="project" value="TreeGrafter"/>
</dbReference>
<dbReference type="GO" id="GO:0045454">
    <property type="term" value="P:cell redox homeostasis"/>
    <property type="evidence" value="ECO:0007669"/>
    <property type="project" value="TreeGrafter"/>
</dbReference>
<dbReference type="Gene3D" id="1.20.1290.10">
    <property type="entry name" value="AhpD-like"/>
    <property type="match status" value="1"/>
</dbReference>
<keyword evidence="2 6" id="KW-0049">Antioxidant</keyword>
<dbReference type="SUPFAM" id="SSF69118">
    <property type="entry name" value="AhpD-like"/>
    <property type="match status" value="1"/>
</dbReference>
<dbReference type="PANTHER" id="PTHR33930">
    <property type="entry name" value="ALKYL HYDROPEROXIDE REDUCTASE AHPD"/>
    <property type="match status" value="1"/>
</dbReference>
<dbReference type="Proteomes" id="UP000182100">
    <property type="component" value="Unassembled WGS sequence"/>
</dbReference>
<dbReference type="GO" id="GO:0032843">
    <property type="term" value="F:hydroperoxide reductase activity"/>
    <property type="evidence" value="ECO:0007669"/>
    <property type="project" value="InterPro"/>
</dbReference>
<dbReference type="InterPro" id="IPR029032">
    <property type="entry name" value="AhpD-like"/>
</dbReference>
<dbReference type="InterPro" id="IPR004674">
    <property type="entry name" value="AhpD"/>
</dbReference>
<keyword evidence="3 6" id="KW-0560">Oxidoreductase</keyword>
<dbReference type="GO" id="GO:0006979">
    <property type="term" value="P:response to oxidative stress"/>
    <property type="evidence" value="ECO:0007669"/>
    <property type="project" value="InterPro"/>
</dbReference>
<dbReference type="NCBIfam" id="TIGR00777">
    <property type="entry name" value="ahpD"/>
    <property type="match status" value="1"/>
</dbReference>
<dbReference type="HAMAP" id="MF_01676">
    <property type="entry name" value="AhpD"/>
    <property type="match status" value="1"/>
</dbReference>
<dbReference type="InterPro" id="IPR003779">
    <property type="entry name" value="CMD-like"/>
</dbReference>